<proteinExistence type="predicted"/>
<evidence type="ECO:0000313" key="2">
    <source>
        <dbReference type="Proteomes" id="UP000245720"/>
    </source>
</evidence>
<organism evidence="1 2">
    <name type="scientific">Ruminococcus flavefaciens</name>
    <dbReference type="NCBI Taxonomy" id="1265"/>
    <lineage>
        <taxon>Bacteria</taxon>
        <taxon>Bacillati</taxon>
        <taxon>Bacillota</taxon>
        <taxon>Clostridia</taxon>
        <taxon>Eubacteriales</taxon>
        <taxon>Oscillospiraceae</taxon>
        <taxon>Ruminococcus</taxon>
    </lineage>
</organism>
<sequence>MKKEIMNIIKNGGCFTVNEAISLDREVGARIAGEEVDKLTARIKVVGIKGWYNTEIISREYNGIIEELNAAIEKAYAEAASNLCKQMKAGYC</sequence>
<dbReference type="EMBL" id="QGDI01000003">
    <property type="protein sequence ID" value="PWJ14021.1"/>
    <property type="molecule type" value="Genomic_DNA"/>
</dbReference>
<protein>
    <submittedName>
        <fullName evidence="1">Uncharacterized protein</fullName>
    </submittedName>
</protein>
<dbReference type="Proteomes" id="UP000245720">
    <property type="component" value="Unassembled WGS sequence"/>
</dbReference>
<accession>A0A315Y178</accession>
<dbReference type="RefSeq" id="WP_109725808.1">
    <property type="nucleotide sequence ID" value="NZ_CACVSX010000001.1"/>
</dbReference>
<gene>
    <name evidence="1" type="ORF">IE37_00953</name>
</gene>
<dbReference type="AlphaFoldDB" id="A0A315Y178"/>
<reference evidence="1 2" key="1">
    <citation type="submission" date="2018-05" db="EMBL/GenBank/DDBJ databases">
        <title>The Hungate 1000. A catalogue of reference genomes from the rumen microbiome.</title>
        <authorList>
            <person name="Kelly W."/>
        </authorList>
    </citation>
    <scope>NUCLEOTIDE SEQUENCE [LARGE SCALE GENOMIC DNA]</scope>
    <source>
        <strain evidence="1 2">SAb67</strain>
    </source>
</reference>
<comment type="caution">
    <text evidence="1">The sequence shown here is derived from an EMBL/GenBank/DDBJ whole genome shotgun (WGS) entry which is preliminary data.</text>
</comment>
<name>A0A315Y178_RUMFL</name>
<evidence type="ECO:0000313" key="1">
    <source>
        <dbReference type="EMBL" id="PWJ14021.1"/>
    </source>
</evidence>